<accession>X1VA56</accession>
<comment type="caution">
    <text evidence="1">The sequence shown here is derived from an EMBL/GenBank/DDBJ whole genome shotgun (WGS) entry which is preliminary data.</text>
</comment>
<sequence length="51" mass="5817">MTKEIHRVVNDMMPHGRSLYDSPKFEFVELEQVTVKRLANDPEAEPTGSEG</sequence>
<proteinExistence type="predicted"/>
<organism evidence="1">
    <name type="scientific">marine sediment metagenome</name>
    <dbReference type="NCBI Taxonomy" id="412755"/>
    <lineage>
        <taxon>unclassified sequences</taxon>
        <taxon>metagenomes</taxon>
        <taxon>ecological metagenomes</taxon>
    </lineage>
</organism>
<dbReference type="AlphaFoldDB" id="X1VA56"/>
<gene>
    <name evidence="1" type="ORF">S12H4_42343</name>
</gene>
<name>X1VA56_9ZZZZ</name>
<reference evidence="1" key="1">
    <citation type="journal article" date="2014" name="Front. Microbiol.">
        <title>High frequency of phylogenetically diverse reductive dehalogenase-homologous genes in deep subseafloor sedimentary metagenomes.</title>
        <authorList>
            <person name="Kawai M."/>
            <person name="Futagami T."/>
            <person name="Toyoda A."/>
            <person name="Takaki Y."/>
            <person name="Nishi S."/>
            <person name="Hori S."/>
            <person name="Arai W."/>
            <person name="Tsubouchi T."/>
            <person name="Morono Y."/>
            <person name="Uchiyama I."/>
            <person name="Ito T."/>
            <person name="Fujiyama A."/>
            <person name="Inagaki F."/>
            <person name="Takami H."/>
        </authorList>
    </citation>
    <scope>NUCLEOTIDE SEQUENCE</scope>
    <source>
        <strain evidence="1">Expedition CK06-06</strain>
    </source>
</reference>
<dbReference type="EMBL" id="BARW01025895">
    <property type="protein sequence ID" value="GAJ13627.1"/>
    <property type="molecule type" value="Genomic_DNA"/>
</dbReference>
<protein>
    <submittedName>
        <fullName evidence="1">Uncharacterized protein</fullName>
    </submittedName>
</protein>
<evidence type="ECO:0000313" key="1">
    <source>
        <dbReference type="EMBL" id="GAJ13627.1"/>
    </source>
</evidence>